<gene>
    <name evidence="2" type="ORF">SCARUB_04140</name>
</gene>
<evidence type="ECO:0000259" key="1">
    <source>
        <dbReference type="Pfam" id="PF03781"/>
    </source>
</evidence>
<proteinExistence type="predicted"/>
<dbReference type="SUPFAM" id="SSF56436">
    <property type="entry name" value="C-type lectin-like"/>
    <property type="match status" value="1"/>
</dbReference>
<dbReference type="PANTHER" id="PTHR23150">
    <property type="entry name" value="SULFATASE MODIFYING FACTOR 1, 2"/>
    <property type="match status" value="1"/>
</dbReference>
<reference evidence="2 3" key="1">
    <citation type="submission" date="2016-07" db="EMBL/GenBank/DDBJ databases">
        <title>Draft genome of Scalindua rubra, obtained from a brine-seawater interface in the Red Sea, sheds light on salt adaptation in anammox bacteria.</title>
        <authorList>
            <person name="Speth D.R."/>
            <person name="Lagkouvardos I."/>
            <person name="Wang Y."/>
            <person name="Qian P.-Y."/>
            <person name="Dutilh B.E."/>
            <person name="Jetten M.S."/>
        </authorList>
    </citation>
    <scope>NUCLEOTIDE SEQUENCE [LARGE SCALE GENOMIC DNA]</scope>
    <source>
        <strain evidence="2">BSI-1</strain>
    </source>
</reference>
<organism evidence="2 3">
    <name type="scientific">Candidatus Scalindua rubra</name>
    <dbReference type="NCBI Taxonomy" id="1872076"/>
    <lineage>
        <taxon>Bacteria</taxon>
        <taxon>Pseudomonadati</taxon>
        <taxon>Planctomycetota</taxon>
        <taxon>Candidatus Brocadiia</taxon>
        <taxon>Candidatus Brocadiales</taxon>
        <taxon>Candidatus Scalinduaceae</taxon>
        <taxon>Candidatus Scalindua</taxon>
    </lineage>
</organism>
<feature type="domain" description="Sulfatase-modifying factor enzyme-like" evidence="1">
    <location>
        <begin position="30"/>
        <end position="252"/>
    </location>
</feature>
<dbReference type="PANTHER" id="PTHR23150:SF19">
    <property type="entry name" value="FORMYLGLYCINE-GENERATING ENZYME"/>
    <property type="match status" value="1"/>
</dbReference>
<dbReference type="Pfam" id="PF03781">
    <property type="entry name" value="FGE-sulfatase"/>
    <property type="match status" value="1"/>
</dbReference>
<dbReference type="EMBL" id="MAYW01000181">
    <property type="protein sequence ID" value="ODS30745.1"/>
    <property type="molecule type" value="Genomic_DNA"/>
</dbReference>
<dbReference type="InterPro" id="IPR051043">
    <property type="entry name" value="Sulfatase_Mod_Factor_Kinase"/>
</dbReference>
<dbReference type="GO" id="GO:0120147">
    <property type="term" value="F:formylglycine-generating oxidase activity"/>
    <property type="evidence" value="ECO:0007669"/>
    <property type="project" value="TreeGrafter"/>
</dbReference>
<dbReference type="Gene3D" id="3.90.1580.10">
    <property type="entry name" value="paralog of FGE (formylglycine-generating enzyme)"/>
    <property type="match status" value="1"/>
</dbReference>
<accession>A0A1E3X548</accession>
<dbReference type="Proteomes" id="UP000094056">
    <property type="component" value="Unassembled WGS sequence"/>
</dbReference>
<protein>
    <recommendedName>
        <fullName evidence="1">Sulfatase-modifying factor enzyme-like domain-containing protein</fullName>
    </recommendedName>
</protein>
<dbReference type="InterPro" id="IPR005532">
    <property type="entry name" value="SUMF_dom"/>
</dbReference>
<comment type="caution">
    <text evidence="2">The sequence shown here is derived from an EMBL/GenBank/DDBJ whole genome shotgun (WGS) entry which is preliminary data.</text>
</comment>
<dbReference type="AlphaFoldDB" id="A0A1E3X548"/>
<sequence length="264" mass="30747">MKTKRFYHILISCLIGLTANGQETKTIDSSMVLIPAVEFMMGKNSEKGYDFSPAHRVKVDSFFMDRHEVTNGEYFRFCKETSQKLPEFWSTDIFRSGEDYLNYPVIGINWWDAKKYAQWVGKRLPTEAEWEYAARGGLIDKDYPNGNKWTKEKAKQDSIGWNNLIDPVEKYEPNGYGLFYMGGNVWEWVSDKYTEDYYKVSETDNPTGPRDGDNRVIRSGSWHSGAFCKKVYYRKGLPSNWCDFAVGFRCVKDVDFNTEIKDNK</sequence>
<dbReference type="InterPro" id="IPR016187">
    <property type="entry name" value="CTDL_fold"/>
</dbReference>
<name>A0A1E3X548_9BACT</name>
<dbReference type="InterPro" id="IPR042095">
    <property type="entry name" value="SUMF_sf"/>
</dbReference>
<evidence type="ECO:0000313" key="2">
    <source>
        <dbReference type="EMBL" id="ODS30745.1"/>
    </source>
</evidence>
<evidence type="ECO:0000313" key="3">
    <source>
        <dbReference type="Proteomes" id="UP000094056"/>
    </source>
</evidence>